<keyword evidence="2" id="KW-1185">Reference proteome</keyword>
<dbReference type="AlphaFoldDB" id="I0ESW2"/>
<name>I0ESW2_HELCM</name>
<dbReference type="Proteomes" id="UP000005013">
    <property type="component" value="Chromosome"/>
</dbReference>
<dbReference type="OrthoDB" id="5321042at2"/>
<dbReference type="HOGENOM" id="CLU_823287_0_0_7"/>
<sequence>MSFSLVAGALICVLLGVFIFFTSMSVKKFLSANLNALLEQHHPIITSTPFECEGLFKISCNLKELSLSKNSPFVDFKNLSVKINSLDKSSLALSIKSQIKSPILEQLVNQKAAQMPLKDLNSLFEKAKPTHLNCSLQFNALDEKTLNNDLKCHLTNPQNILTYTFSQKGIMITQDNLSFKHILKTLTSKDTQAIEKLQESMRFLISQWGFSIQAHHLKSLLEPFYNENKGIFHTSYDTTLDFLEETSTTHLDFKDNVFQKSLKEFLNAFKAMAKNERSEIMLNAQVKDTTKLSFNAMLESLKENLFNAYEFSVK</sequence>
<evidence type="ECO:0000313" key="2">
    <source>
        <dbReference type="Proteomes" id="UP000005013"/>
    </source>
</evidence>
<gene>
    <name evidence="1" type="ordered locus">HCD_05145</name>
</gene>
<accession>I0ESW2</accession>
<dbReference type="STRING" id="1163745.HCD_05145"/>
<proteinExistence type="predicted"/>
<dbReference type="PATRIC" id="fig|1163745.3.peg.1086"/>
<organism evidence="1 2">
    <name type="scientific">Helicobacter cetorum (strain ATCC BAA-540 / CCUG 52418 / MIT 99-5656)</name>
    <dbReference type="NCBI Taxonomy" id="1163745"/>
    <lineage>
        <taxon>Bacteria</taxon>
        <taxon>Pseudomonadati</taxon>
        <taxon>Campylobacterota</taxon>
        <taxon>Epsilonproteobacteria</taxon>
        <taxon>Campylobacterales</taxon>
        <taxon>Helicobacteraceae</taxon>
        <taxon>Helicobacter</taxon>
    </lineage>
</organism>
<dbReference type="KEGG" id="hcm:HCD_05145"/>
<dbReference type="EMBL" id="CP003481">
    <property type="protein sequence ID" value="AFI06031.1"/>
    <property type="molecule type" value="Genomic_DNA"/>
</dbReference>
<evidence type="ECO:0000313" key="1">
    <source>
        <dbReference type="EMBL" id="AFI06031.1"/>
    </source>
</evidence>
<reference evidence="1 2" key="1">
    <citation type="journal article" date="2013" name="PLoS ONE">
        <title>Sequence Divergence and Conservation in Genomes ofHelicobacter cetorum Strains from a Dolphin and a Whale.</title>
        <authorList>
            <person name="Kersulyte D."/>
            <person name="Rossi M."/>
            <person name="Berg D.E."/>
        </authorList>
    </citation>
    <scope>NUCLEOTIDE SEQUENCE [LARGE SCALE GENOMIC DNA]</scope>
    <source>
        <strain evidence="1 2">MIT 99-5656</strain>
    </source>
</reference>
<protein>
    <submittedName>
        <fullName evidence="1">Uncharacterized protein</fullName>
    </submittedName>
</protein>